<comment type="caution">
    <text evidence="2">The sequence shown here is derived from an EMBL/GenBank/DDBJ whole genome shotgun (WGS) entry which is preliminary data.</text>
</comment>
<dbReference type="InterPro" id="IPR025487">
    <property type="entry name" value="DUF4379"/>
</dbReference>
<feature type="domain" description="Treble clef zinc finger" evidence="1">
    <location>
        <begin position="120"/>
        <end position="176"/>
    </location>
</feature>
<feature type="domain" description="Treble clef zinc finger" evidence="1">
    <location>
        <begin position="51"/>
        <end position="104"/>
    </location>
</feature>
<dbReference type="PANTHER" id="PTHR37317">
    <property type="entry name" value="BLR8090 PROTEIN"/>
    <property type="match status" value="1"/>
</dbReference>
<sequence length="305" mass="35052">MSELEVTRVMSDLRGLYERGKLSDEQIARLDAIGFNWERKKRIKPTLDSRLAELWDEEKNGAVELVRLKQRDRYWWKCPICGCEWSRELGAALKSNLCPVCNGRVLVKGYNDLATTHPELAAEWDYDRNGELRPSDVLAGSTRAVWWKCSKCHGVWQCKVVNRKLNAVRCPYCRKKRLLKGFNDLASQYPELAKEYLPELNSGITADELLIRNKTKVKWRCCKCGYEWITTIGHRAKRGTGCPRCNDKKTAQSKMKAVVCVETGKTYESITSAGRDVERTDGAICRALRNESQTCAGYHWKYLDE</sequence>
<dbReference type="RefSeq" id="WP_118199894.1">
    <property type="nucleotide sequence ID" value="NZ_QRHO01000079.1"/>
</dbReference>
<protein>
    <recommendedName>
        <fullName evidence="1">Treble clef zinc finger domain-containing protein</fullName>
    </recommendedName>
</protein>
<dbReference type="Pfam" id="PF14311">
    <property type="entry name" value="DUF4379"/>
    <property type="match status" value="3"/>
</dbReference>
<dbReference type="Proteomes" id="UP000284579">
    <property type="component" value="Unassembled WGS sequence"/>
</dbReference>
<evidence type="ECO:0000259" key="1">
    <source>
        <dbReference type="Pfam" id="PF14311"/>
    </source>
</evidence>
<dbReference type="EMBL" id="QRHO01000079">
    <property type="protein sequence ID" value="RHF78324.1"/>
    <property type="molecule type" value="Genomic_DNA"/>
</dbReference>
<evidence type="ECO:0000313" key="2">
    <source>
        <dbReference type="EMBL" id="RHF78324.1"/>
    </source>
</evidence>
<feature type="domain" description="Treble clef zinc finger" evidence="1">
    <location>
        <begin position="192"/>
        <end position="247"/>
    </location>
</feature>
<gene>
    <name evidence="2" type="ORF">DW656_17805</name>
</gene>
<accession>A0A414QC04</accession>
<dbReference type="AlphaFoldDB" id="A0A414QC04"/>
<proteinExistence type="predicted"/>
<evidence type="ECO:0000313" key="3">
    <source>
        <dbReference type="Proteomes" id="UP000284579"/>
    </source>
</evidence>
<name>A0A414QC04_9FIRM</name>
<dbReference type="Gene3D" id="1.10.10.10">
    <property type="entry name" value="Winged helix-like DNA-binding domain superfamily/Winged helix DNA-binding domain"/>
    <property type="match status" value="1"/>
</dbReference>
<dbReference type="InterPro" id="IPR036388">
    <property type="entry name" value="WH-like_DNA-bd_sf"/>
</dbReference>
<dbReference type="PANTHER" id="PTHR37317:SF1">
    <property type="entry name" value="ZINC-RIBBON DOMAIN-CONTAINING PROTEIN-RELATED"/>
    <property type="match status" value="1"/>
</dbReference>
<reference evidence="2 3" key="1">
    <citation type="submission" date="2018-08" db="EMBL/GenBank/DDBJ databases">
        <title>A genome reference for cultivated species of the human gut microbiota.</title>
        <authorList>
            <person name="Zou Y."/>
            <person name="Xue W."/>
            <person name="Luo G."/>
        </authorList>
    </citation>
    <scope>NUCLEOTIDE SEQUENCE [LARGE SCALE GENOMIC DNA]</scope>
    <source>
        <strain evidence="2 3">AM23-3</strain>
    </source>
</reference>
<organism evidence="2 3">
    <name type="scientific">Coprococcus comes</name>
    <dbReference type="NCBI Taxonomy" id="410072"/>
    <lineage>
        <taxon>Bacteria</taxon>
        <taxon>Bacillati</taxon>
        <taxon>Bacillota</taxon>
        <taxon>Clostridia</taxon>
        <taxon>Lachnospirales</taxon>
        <taxon>Lachnospiraceae</taxon>
        <taxon>Coprococcus</taxon>
    </lineage>
</organism>